<feature type="active site" description="Proton acceptor" evidence="8">
    <location>
        <position position="235"/>
    </location>
</feature>
<dbReference type="CDD" id="cd03131">
    <property type="entry name" value="GATase1_HTS"/>
    <property type="match status" value="1"/>
</dbReference>
<feature type="binding site" evidence="8">
    <location>
        <position position="163"/>
    </location>
    <ligand>
        <name>substrate</name>
    </ligand>
</feature>
<protein>
    <recommendedName>
        <fullName evidence="8">Homoserine O-acetyltransferase</fullName>
        <shortName evidence="8">HAT</shortName>
        <ecNumber evidence="8">2.3.1.31</ecNumber>
    </recommendedName>
    <alternativeName>
        <fullName evidence="8">Homoserine transacetylase</fullName>
        <shortName evidence="8">HTA</shortName>
    </alternativeName>
</protein>
<feature type="binding site" evidence="8">
    <location>
        <position position="249"/>
    </location>
    <ligand>
        <name>substrate</name>
    </ligand>
</feature>
<evidence type="ECO:0000256" key="3">
    <source>
        <dbReference type="ARBA" id="ARBA00022605"/>
    </source>
</evidence>
<dbReference type="UniPathway" id="UPA00051">
    <property type="reaction ID" value="UER00074"/>
</dbReference>
<feature type="active site" evidence="8">
    <location>
        <position position="237"/>
    </location>
</feature>
<dbReference type="Gene3D" id="3.40.50.880">
    <property type="match status" value="1"/>
</dbReference>
<keyword evidence="4 8" id="KW-0808">Transferase</keyword>
<keyword evidence="11" id="KW-1185">Reference proteome</keyword>
<evidence type="ECO:0000256" key="4">
    <source>
        <dbReference type="ARBA" id="ARBA00022679"/>
    </source>
</evidence>
<dbReference type="SUPFAM" id="SSF52317">
    <property type="entry name" value="Class I glutamine amidotransferase-like"/>
    <property type="match status" value="1"/>
</dbReference>
<dbReference type="RefSeq" id="WP_042211572.1">
    <property type="nucleotide sequence ID" value="NZ_CP009285.1"/>
</dbReference>
<dbReference type="GO" id="GO:0019281">
    <property type="term" value="P:L-methionine biosynthetic process from homoserine via O-succinyl-L-homoserine and cystathionine"/>
    <property type="evidence" value="ECO:0007669"/>
    <property type="project" value="InterPro"/>
</dbReference>
<evidence type="ECO:0000313" key="10">
    <source>
        <dbReference type="EMBL" id="AIQ57323.1"/>
    </source>
</evidence>
<evidence type="ECO:0000256" key="1">
    <source>
        <dbReference type="ARBA" id="ARBA00004496"/>
    </source>
</evidence>
<keyword evidence="3 8" id="KW-0028">Amino-acid biosynthesis</keyword>
<evidence type="ECO:0000313" key="11">
    <source>
        <dbReference type="Proteomes" id="UP000029518"/>
    </source>
</evidence>
<dbReference type="FunFam" id="3.40.50.880:FF:000004">
    <property type="entry name" value="Homoserine O-succinyltransferase"/>
    <property type="match status" value="1"/>
</dbReference>
<comment type="catalytic activity">
    <reaction evidence="7 8">
        <text>L-homoserine + acetyl-CoA = O-acetyl-L-homoserine + CoA</text>
        <dbReference type="Rhea" id="RHEA:13701"/>
        <dbReference type="ChEBI" id="CHEBI:57287"/>
        <dbReference type="ChEBI" id="CHEBI:57288"/>
        <dbReference type="ChEBI" id="CHEBI:57476"/>
        <dbReference type="ChEBI" id="CHEBI:57716"/>
        <dbReference type="EC" id="2.3.1.31"/>
    </reaction>
</comment>
<dbReference type="InterPro" id="IPR033752">
    <property type="entry name" value="MetA_family"/>
</dbReference>
<reference evidence="10" key="1">
    <citation type="submission" date="2014-08" db="EMBL/GenBank/DDBJ databases">
        <title>Comparative genomics of the Paenibacillus odorifer group.</title>
        <authorList>
            <person name="den Bakker H.C."/>
            <person name="Tsai Y.-C.Y.-C."/>
            <person name="Martin N."/>
            <person name="Korlach J."/>
            <person name="Wiedmann M."/>
        </authorList>
    </citation>
    <scope>NUCLEOTIDE SEQUENCE [LARGE SCALE GENOMIC DNA]</scope>
    <source>
        <strain evidence="10">DSM 13188</strain>
    </source>
</reference>
<feature type="binding site" evidence="8">
    <location>
        <position position="192"/>
    </location>
    <ligand>
        <name>substrate</name>
    </ligand>
</feature>
<proteinExistence type="inferred from homology"/>
<gene>
    <name evidence="8" type="primary">metAA</name>
    <name evidence="10" type="ORF">PBOR_10585</name>
</gene>
<dbReference type="Pfam" id="PF04204">
    <property type="entry name" value="HTS"/>
    <property type="match status" value="1"/>
</dbReference>
<dbReference type="HAMAP" id="MF_00295">
    <property type="entry name" value="MetA_acyltransf"/>
    <property type="match status" value="1"/>
</dbReference>
<name>A0A089LDV4_PAEBO</name>
<dbReference type="PIRSF" id="PIRSF000450">
    <property type="entry name" value="H_ser_succinyltr"/>
    <property type="match status" value="1"/>
</dbReference>
<dbReference type="EMBL" id="CP009285">
    <property type="protein sequence ID" value="AIQ57323.1"/>
    <property type="molecule type" value="Genomic_DNA"/>
</dbReference>
<evidence type="ECO:0000256" key="7">
    <source>
        <dbReference type="ARBA" id="ARBA00049043"/>
    </source>
</evidence>
<evidence type="ECO:0000256" key="2">
    <source>
        <dbReference type="ARBA" id="ARBA00022490"/>
    </source>
</evidence>
<comment type="caution">
    <text evidence="8">Lacks conserved residue(s) required for the propagation of feature annotation.</text>
</comment>
<comment type="similarity">
    <text evidence="8">Belongs to the MetA family.</text>
</comment>
<accession>A0A089LDV4</accession>
<dbReference type="Proteomes" id="UP000029518">
    <property type="component" value="Chromosome"/>
</dbReference>
<evidence type="ECO:0000256" key="5">
    <source>
        <dbReference type="ARBA" id="ARBA00023167"/>
    </source>
</evidence>
<dbReference type="GO" id="GO:0004414">
    <property type="term" value="F:homoserine O-acetyltransferase activity"/>
    <property type="evidence" value="ECO:0007669"/>
    <property type="project" value="UniProtKB-EC"/>
</dbReference>
<dbReference type="EC" id="2.3.1.31" evidence="8"/>
<keyword evidence="5 8" id="KW-0486">Methionine biosynthesis</keyword>
<keyword evidence="2 8" id="KW-0963">Cytoplasm</keyword>
<dbReference type="OrthoDB" id="9772423at2"/>
<dbReference type="NCBIfam" id="TIGR01001">
    <property type="entry name" value="metA"/>
    <property type="match status" value="1"/>
</dbReference>
<keyword evidence="6 8" id="KW-0012">Acyltransferase</keyword>
<dbReference type="AlphaFoldDB" id="A0A089LDV4"/>
<dbReference type="GO" id="GO:0005737">
    <property type="term" value="C:cytoplasm"/>
    <property type="evidence" value="ECO:0007669"/>
    <property type="project" value="UniProtKB-SubCell"/>
</dbReference>
<dbReference type="InterPro" id="IPR005697">
    <property type="entry name" value="HST_MetA"/>
</dbReference>
<sequence>MPIKIPDSLPAKEILSGENIFVMDESHAFHQDIRPLRIAILNLMPTKETTETQLLRLIGNSPLQVDVVLLHPSSHTSKNTSAEHLKSFYTTFDEISDRRFDGLIVTGAPVEQMEFEDVNYWEELKVIFEWSKKNVTSTMHICWAAQAGLYYHFGVRKVSLPDKCFGVFPHTLSHNNVKLLRGFDEVFHVPHSRHTDVSREDIENNPDLQILAESEEAGVYLVSTHDGKQIFVTGHSEYDPFSLKWEYDRDIAKGMDIEIPKHYYPKDDPTRTPPAVWRAHANLLFANWLNYYVYQETPYDIGAFI</sequence>
<comment type="function">
    <text evidence="8">Transfers an acetyl group from acetyl-CoA to L-homoserine, forming acetyl-L-homoserine.</text>
</comment>
<dbReference type="GO" id="GO:0008899">
    <property type="term" value="F:homoserine O-succinyltransferase activity"/>
    <property type="evidence" value="ECO:0007669"/>
    <property type="project" value="UniProtKB-UniRule"/>
</dbReference>
<dbReference type="InterPro" id="IPR029062">
    <property type="entry name" value="Class_I_gatase-like"/>
</dbReference>
<evidence type="ECO:0000256" key="6">
    <source>
        <dbReference type="ARBA" id="ARBA00023315"/>
    </source>
</evidence>
<feature type="site" description="Important for substrate specificity" evidence="8">
    <location>
        <position position="192"/>
    </location>
</feature>
<evidence type="ECO:0000256" key="8">
    <source>
        <dbReference type="HAMAP-Rule" id="MF_00295"/>
    </source>
</evidence>
<organism evidence="10 11">
    <name type="scientific">Paenibacillus borealis</name>
    <dbReference type="NCBI Taxonomy" id="160799"/>
    <lineage>
        <taxon>Bacteria</taxon>
        <taxon>Bacillati</taxon>
        <taxon>Bacillota</taxon>
        <taxon>Bacilli</taxon>
        <taxon>Bacillales</taxon>
        <taxon>Paenibacillaceae</taxon>
        <taxon>Paenibacillus</taxon>
    </lineage>
</organism>
<comment type="subcellular location">
    <subcellularLocation>
        <location evidence="1 8">Cytoplasm</location>
    </subcellularLocation>
</comment>
<comment type="pathway">
    <text evidence="8">Amino-acid biosynthesis; L-methionine biosynthesis via de novo pathway; O-acetyl-L-homoserine from L-homoserine: step 1/1.</text>
</comment>
<dbReference type="HOGENOM" id="CLU_057851_0_1_9"/>
<feature type="site" description="Important for acyl-CoA specificity" evidence="8">
    <location>
        <position position="111"/>
    </location>
</feature>
<dbReference type="KEGG" id="pbd:PBOR_10585"/>
<feature type="active site" description="Acyl-thioester intermediate" evidence="8 9">
    <location>
        <position position="142"/>
    </location>
</feature>
<dbReference type="PANTHER" id="PTHR20919:SF0">
    <property type="entry name" value="HOMOSERINE O-SUCCINYLTRANSFERASE"/>
    <property type="match status" value="1"/>
</dbReference>
<dbReference type="PANTHER" id="PTHR20919">
    <property type="entry name" value="HOMOSERINE O-SUCCINYLTRANSFERASE"/>
    <property type="match status" value="1"/>
</dbReference>
<evidence type="ECO:0000256" key="9">
    <source>
        <dbReference type="PIRSR" id="PIRSR000450-1"/>
    </source>
</evidence>